<dbReference type="STRING" id="1247936.BN2475_230008"/>
<dbReference type="PANTHER" id="PTHR37418">
    <property type="entry name" value="3-KETO-5-AMINOHEXANOATE CLEAVAGE ENZYME-RELATED"/>
    <property type="match status" value="1"/>
</dbReference>
<dbReference type="PANTHER" id="PTHR37418:SF2">
    <property type="entry name" value="3-KETO-5-AMINOHEXANOATE CLEAVAGE ENZYME"/>
    <property type="match status" value="1"/>
</dbReference>
<evidence type="ECO:0000313" key="5">
    <source>
        <dbReference type="EMBL" id="SIT39805.1"/>
    </source>
</evidence>
<keyword evidence="2" id="KW-0808">Transferase</keyword>
<evidence type="ECO:0000313" key="6">
    <source>
        <dbReference type="Proteomes" id="UP000187012"/>
    </source>
</evidence>
<keyword evidence="6" id="KW-1185">Reference proteome</keyword>
<dbReference type="Gene3D" id="3.20.20.70">
    <property type="entry name" value="Aldolase class I"/>
    <property type="match status" value="1"/>
</dbReference>
<dbReference type="Proteomes" id="UP000187012">
    <property type="component" value="Unassembled WGS sequence"/>
</dbReference>
<dbReference type="Pfam" id="PF05853">
    <property type="entry name" value="BKACE"/>
    <property type="match status" value="1"/>
</dbReference>
<keyword evidence="4" id="KW-0862">Zinc</keyword>
<dbReference type="EMBL" id="CYGX02000023">
    <property type="protein sequence ID" value="SIT39805.1"/>
    <property type="molecule type" value="Genomic_DNA"/>
</dbReference>
<evidence type="ECO:0008006" key="7">
    <source>
        <dbReference type="Google" id="ProtNLM"/>
    </source>
</evidence>
<keyword evidence="3" id="KW-0479">Metal-binding</keyword>
<comment type="cofactor">
    <cofactor evidence="1">
        <name>Zn(2+)</name>
        <dbReference type="ChEBI" id="CHEBI:29105"/>
    </cofactor>
</comment>
<evidence type="ECO:0000256" key="2">
    <source>
        <dbReference type="ARBA" id="ARBA00022679"/>
    </source>
</evidence>
<proteinExistence type="predicted"/>
<evidence type="ECO:0000256" key="1">
    <source>
        <dbReference type="ARBA" id="ARBA00001947"/>
    </source>
</evidence>
<dbReference type="AlphaFoldDB" id="A0A1N7RYN1"/>
<reference evidence="5 6" key="1">
    <citation type="submission" date="2016-12" db="EMBL/GenBank/DDBJ databases">
        <authorList>
            <person name="Song W.-J."/>
            <person name="Kurnit D.M."/>
        </authorList>
    </citation>
    <scope>NUCLEOTIDE SEQUENCE [LARGE SCALE GENOMIC DNA]</scope>
    <source>
        <strain evidence="5 6">STM7296</strain>
    </source>
</reference>
<sequence>MKRKVVLTCAVTGDGPIHPKYPDYPVTPQQIANACFEAASAGASVVHIHGRDPSTGAGNRSPEVFREIVERVREVNQSVVINLTTGMGGTFVPEPHNEALAHPTTDVGNAEERVLHVLENRPEICTLDATTMNLEGGIAGAPDCVFMNTPGKLRSMAERIRGTGTKLEIEVFNPGDILLARQMVEDGYIDAPPLFQICLGVKWSAPADVKTLVYMKDLLPKDALWSAFGISRFQMEIVALSTMMGGHCRVGLEDNIYLERGVFATNGQLVARACRIIHDLGCEVATPDEARQIFGLSSASALASVN</sequence>
<dbReference type="RefSeq" id="WP_094779595.1">
    <property type="nucleotide sequence ID" value="NZ_CYGX02000023.1"/>
</dbReference>
<evidence type="ECO:0000256" key="3">
    <source>
        <dbReference type="ARBA" id="ARBA00022723"/>
    </source>
</evidence>
<dbReference type="GO" id="GO:0043720">
    <property type="term" value="F:3-keto-5-aminohexanoate cleavage activity"/>
    <property type="evidence" value="ECO:0007669"/>
    <property type="project" value="InterPro"/>
</dbReference>
<dbReference type="InterPro" id="IPR008567">
    <property type="entry name" value="BKACE"/>
</dbReference>
<dbReference type="GO" id="GO:0046872">
    <property type="term" value="F:metal ion binding"/>
    <property type="evidence" value="ECO:0007669"/>
    <property type="project" value="UniProtKB-KW"/>
</dbReference>
<evidence type="ECO:0000256" key="4">
    <source>
        <dbReference type="ARBA" id="ARBA00022833"/>
    </source>
</evidence>
<name>A0A1N7RYN1_9BURK</name>
<protein>
    <recommendedName>
        <fullName evidence="7">3-keto-5-aminohexanoate cleavage enzyme</fullName>
    </recommendedName>
</protein>
<organism evidence="5 6">
    <name type="scientific">Paraburkholderia ribeironis</name>
    <dbReference type="NCBI Taxonomy" id="1247936"/>
    <lineage>
        <taxon>Bacteria</taxon>
        <taxon>Pseudomonadati</taxon>
        <taxon>Pseudomonadota</taxon>
        <taxon>Betaproteobacteria</taxon>
        <taxon>Burkholderiales</taxon>
        <taxon>Burkholderiaceae</taxon>
        <taxon>Paraburkholderia</taxon>
    </lineage>
</organism>
<accession>A0A1N7RYN1</accession>
<dbReference type="InterPro" id="IPR013785">
    <property type="entry name" value="Aldolase_TIM"/>
</dbReference>
<gene>
    <name evidence="5" type="ORF">BN2475_230008</name>
</gene>
<dbReference type="OrthoDB" id="9155960at2"/>